<dbReference type="InterPro" id="IPR003602">
    <property type="entry name" value="Topo_IA_DNA-bd_dom"/>
</dbReference>
<dbReference type="GO" id="GO:0043597">
    <property type="term" value="C:cytoplasmic replication fork"/>
    <property type="evidence" value="ECO:0007669"/>
    <property type="project" value="TreeGrafter"/>
</dbReference>
<dbReference type="GO" id="GO:0003677">
    <property type="term" value="F:DNA binding"/>
    <property type="evidence" value="ECO:0007669"/>
    <property type="project" value="UniProtKB-KW"/>
</dbReference>
<dbReference type="GO" id="GO:0006310">
    <property type="term" value="P:DNA recombination"/>
    <property type="evidence" value="ECO:0007669"/>
    <property type="project" value="TreeGrafter"/>
</dbReference>
<dbReference type="NCBIfam" id="NF005829">
    <property type="entry name" value="PRK07726.1"/>
    <property type="match status" value="1"/>
</dbReference>
<evidence type="ECO:0000259" key="14">
    <source>
        <dbReference type="PROSITE" id="PS52039"/>
    </source>
</evidence>
<dbReference type="GO" id="GO:0046872">
    <property type="term" value="F:metal ion binding"/>
    <property type="evidence" value="ECO:0007669"/>
    <property type="project" value="UniProtKB-KW"/>
</dbReference>
<dbReference type="InterPro" id="IPR023406">
    <property type="entry name" value="Topo_IA_AS"/>
</dbReference>
<dbReference type="GO" id="GO:0006265">
    <property type="term" value="P:DNA topological change"/>
    <property type="evidence" value="ECO:0007669"/>
    <property type="project" value="InterPro"/>
</dbReference>
<dbReference type="GO" id="GO:0003917">
    <property type="term" value="F:DNA topoisomerase type I (single strand cut, ATP-independent) activity"/>
    <property type="evidence" value="ECO:0007669"/>
    <property type="project" value="UniProtKB-EC"/>
</dbReference>
<dbReference type="EC" id="5.6.2.1" evidence="3"/>
<evidence type="ECO:0000256" key="5">
    <source>
        <dbReference type="ARBA" id="ARBA00022842"/>
    </source>
</evidence>
<dbReference type="Pfam" id="PF01751">
    <property type="entry name" value="Toprim"/>
    <property type="match status" value="1"/>
</dbReference>
<evidence type="ECO:0000256" key="4">
    <source>
        <dbReference type="ARBA" id="ARBA00022723"/>
    </source>
</evidence>
<dbReference type="InterPro" id="IPR003601">
    <property type="entry name" value="Topo_IA_2"/>
</dbReference>
<dbReference type="RefSeq" id="WP_009004429.1">
    <property type="nucleotide sequence ID" value="NZ_QVLU01000039.1"/>
</dbReference>
<sequence>MTTSHTLVIAEKPSVARSIAGVIGADQKQDGYLEGNGYLVSWCIGHLVSLADAGAYDPRFKKWRYEDLPILPQEWQYIIPDDKKKQFEVLRSLMERPDVTGLVCATDAGREGELIFRFVYQMAGCQKPFQRLWISSMEDGAIRDGFANLKPGADYDALYQSALCRAQADWLVGINATRLFSILYHKTLTVGRVQTPTLKMLVDRETKISGFKKEKYHVVHIAAGGMEAASSRLSSPEEAARLKAACAGEQALCVSVAREKKTEQPPRLYDLTTLQREANRLFGFTAKQTLDYAQKLYEKKRLTYPRTDSQYLTDDMQPRLERIVSGLLPLLSFAAGLDKAPEFHRVLNSKKVSDHHAIIPTMEFVQTGFDGLAEGEKKLLSLVCCKLLCAVAAPHVYEAITATFTCAGNEFTAKGKTVLTSGWKEIDRRFKASFKIDADEDAPELARELPDGGRLPENIEGQTFDPVEASVTEHFTTPPKPYTEDTLLSAMERAGAEDMPEDAERQGLGTPATRASILEKLVQMGFVERKGKQLLPTRDGHNLACVLPDILTSPQLTSEWETKLTAIAKGEADPEGFMHDIAEMTRSLIVGYSQISEDAQRLFQAERVVIGKCPRCGESVYEGKKNYYCGNRGCQFVMWKNDRFFEERGKAFTPKIAAALLGDGKAKVKGLLSMKTGKTYDGTVLLADTGGKYVNYRIERRAKN</sequence>
<evidence type="ECO:0000256" key="2">
    <source>
        <dbReference type="ARBA" id="ARBA00009446"/>
    </source>
</evidence>
<dbReference type="PROSITE" id="PS50880">
    <property type="entry name" value="TOPRIM"/>
    <property type="match status" value="1"/>
</dbReference>
<dbReference type="InterPro" id="IPR013497">
    <property type="entry name" value="Topo_IA_cen"/>
</dbReference>
<feature type="domain" description="Toprim" evidence="13">
    <location>
        <begin position="5"/>
        <end position="140"/>
    </location>
</feature>
<evidence type="ECO:0000256" key="1">
    <source>
        <dbReference type="ARBA" id="ARBA00000213"/>
    </source>
</evidence>
<keyword evidence="4" id="KW-0479">Metal-binding</keyword>
<dbReference type="Gene3D" id="1.10.460.10">
    <property type="entry name" value="Topoisomerase I, domain 2"/>
    <property type="match status" value="1"/>
</dbReference>
<dbReference type="PANTHER" id="PTHR11390:SF21">
    <property type="entry name" value="DNA TOPOISOMERASE 3-ALPHA"/>
    <property type="match status" value="1"/>
</dbReference>
<evidence type="ECO:0000313" key="15">
    <source>
        <dbReference type="EMBL" id="RGE64513.1"/>
    </source>
</evidence>
<dbReference type="NCBIfam" id="TIGR01056">
    <property type="entry name" value="topB"/>
    <property type="match status" value="1"/>
</dbReference>
<evidence type="ECO:0000256" key="12">
    <source>
        <dbReference type="ARBA" id="ARBA00032877"/>
    </source>
</evidence>
<evidence type="ECO:0000256" key="3">
    <source>
        <dbReference type="ARBA" id="ARBA00012891"/>
    </source>
</evidence>
<evidence type="ECO:0000256" key="11">
    <source>
        <dbReference type="ARBA" id="ARBA00032235"/>
    </source>
</evidence>
<evidence type="ECO:0000313" key="16">
    <source>
        <dbReference type="Proteomes" id="UP000261166"/>
    </source>
</evidence>
<keyword evidence="5" id="KW-0460">Magnesium</keyword>
<protein>
    <recommendedName>
        <fullName evidence="3">DNA topoisomerase</fullName>
        <ecNumber evidence="3">5.6.2.1</ecNumber>
    </recommendedName>
    <alternativeName>
        <fullName evidence="12">Omega-protein</fullName>
    </alternativeName>
    <alternativeName>
        <fullName evidence="11">Relaxing enzyme</fullName>
    </alternativeName>
    <alternativeName>
        <fullName evidence="9">Swivelase</fullName>
    </alternativeName>
    <alternativeName>
        <fullName evidence="10">Untwisting enzyme</fullName>
    </alternativeName>
</protein>
<dbReference type="PROSITE" id="PS52039">
    <property type="entry name" value="TOPO_IA_2"/>
    <property type="match status" value="1"/>
</dbReference>
<dbReference type="Gene3D" id="2.70.20.10">
    <property type="entry name" value="Topoisomerase I, domain 3"/>
    <property type="match status" value="1"/>
</dbReference>
<dbReference type="OrthoDB" id="9803554at2"/>
<dbReference type="SUPFAM" id="SSF56712">
    <property type="entry name" value="Prokaryotic type I DNA topoisomerase"/>
    <property type="match status" value="1"/>
</dbReference>
<organism evidence="15 16">
    <name type="scientific">Eisenbergiella massiliensis</name>
    <dbReference type="NCBI Taxonomy" id="1720294"/>
    <lineage>
        <taxon>Bacteria</taxon>
        <taxon>Bacillati</taxon>
        <taxon>Bacillota</taxon>
        <taxon>Clostridia</taxon>
        <taxon>Lachnospirales</taxon>
        <taxon>Lachnospiraceae</taxon>
        <taxon>Eisenbergiella</taxon>
    </lineage>
</organism>
<dbReference type="GO" id="GO:0006281">
    <property type="term" value="P:DNA repair"/>
    <property type="evidence" value="ECO:0007669"/>
    <property type="project" value="TreeGrafter"/>
</dbReference>
<dbReference type="CDD" id="cd03362">
    <property type="entry name" value="TOPRIM_TopoIA_TopoIII"/>
    <property type="match status" value="1"/>
</dbReference>
<evidence type="ECO:0000256" key="7">
    <source>
        <dbReference type="ARBA" id="ARBA00023125"/>
    </source>
</evidence>
<dbReference type="EMBL" id="QVLU01000039">
    <property type="protein sequence ID" value="RGE64513.1"/>
    <property type="molecule type" value="Genomic_DNA"/>
</dbReference>
<dbReference type="PROSITE" id="PS00396">
    <property type="entry name" value="TOPO_IA_1"/>
    <property type="match status" value="1"/>
</dbReference>
<dbReference type="CDD" id="cd00186">
    <property type="entry name" value="TOP1Ac"/>
    <property type="match status" value="1"/>
</dbReference>
<dbReference type="SMART" id="SM00436">
    <property type="entry name" value="TOP1Bc"/>
    <property type="match status" value="1"/>
</dbReference>
<evidence type="ECO:0000256" key="6">
    <source>
        <dbReference type="ARBA" id="ARBA00023029"/>
    </source>
</evidence>
<dbReference type="PRINTS" id="PR00417">
    <property type="entry name" value="PRTPISMRASEI"/>
</dbReference>
<dbReference type="SMART" id="SM00493">
    <property type="entry name" value="TOPRIM"/>
    <property type="match status" value="1"/>
</dbReference>
<dbReference type="InterPro" id="IPR013824">
    <property type="entry name" value="Topo_IA_cen_sub1"/>
</dbReference>
<keyword evidence="8 15" id="KW-0413">Isomerase</keyword>
<accession>A0A3E3IBV2</accession>
<dbReference type="AlphaFoldDB" id="A0A3E3IBV2"/>
<keyword evidence="7" id="KW-0238">DNA-binding</keyword>
<evidence type="ECO:0000256" key="9">
    <source>
        <dbReference type="ARBA" id="ARBA00030003"/>
    </source>
</evidence>
<evidence type="ECO:0000256" key="8">
    <source>
        <dbReference type="ARBA" id="ARBA00023235"/>
    </source>
</evidence>
<dbReference type="Gene3D" id="3.40.50.140">
    <property type="match status" value="1"/>
</dbReference>
<dbReference type="InterPro" id="IPR006171">
    <property type="entry name" value="TOPRIM_dom"/>
</dbReference>
<dbReference type="Gene3D" id="1.10.290.10">
    <property type="entry name" value="Topoisomerase I, domain 4"/>
    <property type="match status" value="1"/>
</dbReference>
<dbReference type="Proteomes" id="UP000261166">
    <property type="component" value="Unassembled WGS sequence"/>
</dbReference>
<dbReference type="InterPro" id="IPR013825">
    <property type="entry name" value="Topo_IA_cen_sub2"/>
</dbReference>
<feature type="domain" description="Topo IA-type catalytic" evidence="14">
    <location>
        <begin position="155"/>
        <end position="589"/>
    </location>
</feature>
<dbReference type="InterPro" id="IPR023405">
    <property type="entry name" value="Topo_IA_core_domain"/>
</dbReference>
<dbReference type="Pfam" id="PF01131">
    <property type="entry name" value="Topoisom_bac"/>
    <property type="match status" value="1"/>
</dbReference>
<comment type="caution">
    <text evidence="15">The sequence shown here is derived from an EMBL/GenBank/DDBJ whole genome shotgun (WGS) entry which is preliminary data.</text>
</comment>
<dbReference type="PANTHER" id="PTHR11390">
    <property type="entry name" value="PROKARYOTIC DNA TOPOISOMERASE"/>
    <property type="match status" value="1"/>
</dbReference>
<dbReference type="InterPro" id="IPR013826">
    <property type="entry name" value="Topo_IA_cen_sub3"/>
</dbReference>
<name>A0A3E3IBV2_9FIRM</name>
<dbReference type="InterPro" id="IPR000380">
    <property type="entry name" value="Topo_IA"/>
</dbReference>
<gene>
    <name evidence="15" type="primary">topB</name>
    <name evidence="15" type="ORF">DWY69_27010</name>
</gene>
<dbReference type="InterPro" id="IPR034144">
    <property type="entry name" value="TOPRIM_TopoIII"/>
</dbReference>
<comment type="catalytic activity">
    <reaction evidence="1">
        <text>ATP-independent breakage of single-stranded DNA, followed by passage and rejoining.</text>
        <dbReference type="EC" id="5.6.2.1"/>
    </reaction>
</comment>
<proteinExistence type="inferred from homology"/>
<evidence type="ECO:0000259" key="13">
    <source>
        <dbReference type="PROSITE" id="PS50880"/>
    </source>
</evidence>
<evidence type="ECO:0000256" key="10">
    <source>
        <dbReference type="ARBA" id="ARBA00031985"/>
    </source>
</evidence>
<dbReference type="SMART" id="SM00437">
    <property type="entry name" value="TOP1Ac"/>
    <property type="match status" value="1"/>
</dbReference>
<comment type="similarity">
    <text evidence="2">Belongs to the type IA topoisomerase family.</text>
</comment>
<dbReference type="InterPro" id="IPR005738">
    <property type="entry name" value="TopoIII"/>
</dbReference>
<reference evidence="15 16" key="1">
    <citation type="submission" date="2018-08" db="EMBL/GenBank/DDBJ databases">
        <title>A genome reference for cultivated species of the human gut microbiota.</title>
        <authorList>
            <person name="Zou Y."/>
            <person name="Xue W."/>
            <person name="Luo G."/>
        </authorList>
    </citation>
    <scope>NUCLEOTIDE SEQUENCE [LARGE SCALE GENOMIC DNA]</scope>
    <source>
        <strain evidence="15 16">AF26-4BH</strain>
    </source>
</reference>
<keyword evidence="6" id="KW-0799">Topoisomerase</keyword>